<reference evidence="2" key="1">
    <citation type="journal article" date="2020" name="Stud. Mycol.">
        <title>101 Dothideomycetes genomes: a test case for predicting lifestyles and emergence of pathogens.</title>
        <authorList>
            <person name="Haridas S."/>
            <person name="Albert R."/>
            <person name="Binder M."/>
            <person name="Bloem J."/>
            <person name="Labutti K."/>
            <person name="Salamov A."/>
            <person name="Andreopoulos B."/>
            <person name="Baker S."/>
            <person name="Barry K."/>
            <person name="Bills G."/>
            <person name="Bluhm B."/>
            <person name="Cannon C."/>
            <person name="Castanera R."/>
            <person name="Culley D."/>
            <person name="Daum C."/>
            <person name="Ezra D."/>
            <person name="Gonzalez J."/>
            <person name="Henrissat B."/>
            <person name="Kuo A."/>
            <person name="Liang C."/>
            <person name="Lipzen A."/>
            <person name="Lutzoni F."/>
            <person name="Magnuson J."/>
            <person name="Mondo S."/>
            <person name="Nolan M."/>
            <person name="Ohm R."/>
            <person name="Pangilinan J."/>
            <person name="Park H.-J."/>
            <person name="Ramirez L."/>
            <person name="Alfaro M."/>
            <person name="Sun H."/>
            <person name="Tritt A."/>
            <person name="Yoshinaga Y."/>
            <person name="Zwiers L.-H."/>
            <person name="Turgeon B."/>
            <person name="Goodwin S."/>
            <person name="Spatafora J."/>
            <person name="Crous P."/>
            <person name="Grigoriev I."/>
        </authorList>
    </citation>
    <scope>NUCLEOTIDE SEQUENCE</scope>
    <source>
        <strain evidence="2">ATCC 36951</strain>
    </source>
</reference>
<feature type="transmembrane region" description="Helical" evidence="1">
    <location>
        <begin position="135"/>
        <end position="156"/>
    </location>
</feature>
<organism evidence="2 3">
    <name type="scientific">Zasmidium cellare ATCC 36951</name>
    <dbReference type="NCBI Taxonomy" id="1080233"/>
    <lineage>
        <taxon>Eukaryota</taxon>
        <taxon>Fungi</taxon>
        <taxon>Dikarya</taxon>
        <taxon>Ascomycota</taxon>
        <taxon>Pezizomycotina</taxon>
        <taxon>Dothideomycetes</taxon>
        <taxon>Dothideomycetidae</taxon>
        <taxon>Mycosphaerellales</taxon>
        <taxon>Mycosphaerellaceae</taxon>
        <taxon>Zasmidium</taxon>
    </lineage>
</organism>
<sequence>MRVLPQPHRGLHPAYPDWTEGSLRNRLGILDFLLIAGGLALPFLFRRRQPLATTIKAAAYIGSGTMLCVTGLHYVSCRTARTFLEKQGIEVPDGKIVDRVGCFDSDDAVLSGGIAAMLVSFASRKPPKVLGWKRYVGTFTLGGTLGATLWYGLMWYRLGFHRFAQIAAHDGELVKEAEKCKSVINSSPPHSGIGGLAALRLPLRGTSNDRPSGAQVSLGQPGAGQQAEILKDGPHISVQIPGEREPVPRPQTNYEWSSDHEIEDLEKHIAKLRERRQRVAQESEWLWAWLSEKEAEYYNSADSKSDTPNRKEMLRYLDLLSAGQRLTWSEVSMVDWMIADSQKRLNQGRSASDNQGQVTWRASTTTQTVPEVALTGARNGIRELDGVENQLRQAKTAMAIEMADPDFDMKEDNQVYHPVKQKTVSEKEMFLEAREALDKQLEEFALQRKILGLIIEDSQKRTQ</sequence>
<evidence type="ECO:0000313" key="3">
    <source>
        <dbReference type="Proteomes" id="UP000799537"/>
    </source>
</evidence>
<proteinExistence type="predicted"/>
<dbReference type="OrthoDB" id="3647235at2759"/>
<keyword evidence="1" id="KW-1133">Transmembrane helix</keyword>
<dbReference type="AlphaFoldDB" id="A0A6A6CUI9"/>
<dbReference type="EMBL" id="ML993587">
    <property type="protein sequence ID" value="KAF2169848.1"/>
    <property type="molecule type" value="Genomic_DNA"/>
</dbReference>
<protein>
    <submittedName>
        <fullName evidence="2">Uncharacterized protein</fullName>
    </submittedName>
</protein>
<keyword evidence="3" id="KW-1185">Reference proteome</keyword>
<name>A0A6A6CUI9_ZASCE</name>
<evidence type="ECO:0000256" key="1">
    <source>
        <dbReference type="SAM" id="Phobius"/>
    </source>
</evidence>
<gene>
    <name evidence="2" type="ORF">M409DRAFT_52340</name>
</gene>
<keyword evidence="1" id="KW-0812">Transmembrane</keyword>
<dbReference type="Proteomes" id="UP000799537">
    <property type="component" value="Unassembled WGS sequence"/>
</dbReference>
<dbReference type="RefSeq" id="XP_033670737.1">
    <property type="nucleotide sequence ID" value="XM_033812058.1"/>
</dbReference>
<keyword evidence="1" id="KW-0472">Membrane</keyword>
<evidence type="ECO:0000313" key="2">
    <source>
        <dbReference type="EMBL" id="KAF2169848.1"/>
    </source>
</evidence>
<feature type="transmembrane region" description="Helical" evidence="1">
    <location>
        <begin position="27"/>
        <end position="45"/>
    </location>
</feature>
<feature type="transmembrane region" description="Helical" evidence="1">
    <location>
        <begin position="57"/>
        <end position="75"/>
    </location>
</feature>
<dbReference type="GeneID" id="54565330"/>
<accession>A0A6A6CUI9</accession>